<reference evidence="1 2" key="1">
    <citation type="submission" date="2014-03" db="EMBL/GenBank/DDBJ databases">
        <title>Genomics of Bifidobacteria.</title>
        <authorList>
            <person name="Ventura M."/>
            <person name="Milani C."/>
            <person name="Lugli G.A."/>
        </authorList>
    </citation>
    <scope>NUCLEOTIDE SEQUENCE [LARGE SCALE GENOMIC DNA]</scope>
    <source>
        <strain evidence="1 2">JCM 13495</strain>
    </source>
</reference>
<organism evidence="1 2">
    <name type="scientific">Bifidobacterium tsurumiense</name>
    <dbReference type="NCBI Taxonomy" id="356829"/>
    <lineage>
        <taxon>Bacteria</taxon>
        <taxon>Bacillati</taxon>
        <taxon>Actinomycetota</taxon>
        <taxon>Actinomycetes</taxon>
        <taxon>Bifidobacteriales</taxon>
        <taxon>Bifidobacteriaceae</taxon>
        <taxon>Bifidobacterium</taxon>
    </lineage>
</organism>
<dbReference type="Pfam" id="PF01187">
    <property type="entry name" value="MIF"/>
    <property type="match status" value="1"/>
</dbReference>
<proteinExistence type="predicted"/>
<dbReference type="AlphaFoldDB" id="A0A087ECW3"/>
<dbReference type="Gene3D" id="3.30.429.10">
    <property type="entry name" value="Macrophage Migration Inhibitory Factor"/>
    <property type="match status" value="1"/>
</dbReference>
<protein>
    <submittedName>
        <fullName evidence="1">Macrophage migration inhibitory factor</fullName>
    </submittedName>
</protein>
<dbReference type="Proteomes" id="UP000029080">
    <property type="component" value="Unassembled WGS sequence"/>
</dbReference>
<name>A0A087ECW3_9BIFI</name>
<evidence type="ECO:0000313" key="1">
    <source>
        <dbReference type="EMBL" id="KFJ05614.1"/>
    </source>
</evidence>
<dbReference type="InterPro" id="IPR001398">
    <property type="entry name" value="Macrophage_inhib_fac"/>
</dbReference>
<dbReference type="SUPFAM" id="SSF55331">
    <property type="entry name" value="Tautomerase/MIF"/>
    <property type="match status" value="1"/>
</dbReference>
<accession>A0A087ECW3</accession>
<dbReference type="STRING" id="356829.BITS_0303"/>
<evidence type="ECO:0000313" key="2">
    <source>
        <dbReference type="Proteomes" id="UP000029080"/>
    </source>
</evidence>
<dbReference type="OrthoDB" id="5769863at2"/>
<dbReference type="EMBL" id="JGZU01000015">
    <property type="protein sequence ID" value="KFJ05614.1"/>
    <property type="molecule type" value="Genomic_DNA"/>
</dbReference>
<gene>
    <name evidence="1" type="ORF">BITS_0303</name>
</gene>
<comment type="caution">
    <text evidence="1">The sequence shown here is derived from an EMBL/GenBank/DDBJ whole genome shotgun (WGS) entry which is preliminary data.</text>
</comment>
<sequence>MPVIHTHVSVSTTPQQREALKTAYGKAITAIPGKSEGWLMCPFEDNMPIYFAGDDNESAAYVEVNVFGSSVPRTAWESLGEHIMEALNKELGIPKNRTYIRYTATSDWGWNGSNF</sequence>
<dbReference type="RefSeq" id="WP_026641731.1">
    <property type="nucleotide sequence ID" value="NZ_JAXEUP010000063.1"/>
</dbReference>
<keyword evidence="2" id="KW-1185">Reference proteome</keyword>
<dbReference type="InterPro" id="IPR014347">
    <property type="entry name" value="Tautomerase/MIF_sf"/>
</dbReference>
<dbReference type="eggNOG" id="COG1942">
    <property type="taxonomic scope" value="Bacteria"/>
</dbReference>